<keyword evidence="2" id="KW-1185">Reference proteome</keyword>
<organism evidence="1 2">
    <name type="scientific">Peltaster fructicola</name>
    <dbReference type="NCBI Taxonomy" id="286661"/>
    <lineage>
        <taxon>Eukaryota</taxon>
        <taxon>Fungi</taxon>
        <taxon>Dikarya</taxon>
        <taxon>Ascomycota</taxon>
        <taxon>Pezizomycotina</taxon>
        <taxon>Dothideomycetes</taxon>
        <taxon>Dothideomycetes incertae sedis</taxon>
        <taxon>Peltaster</taxon>
    </lineage>
</organism>
<gene>
    <name evidence="1" type="ORF">AMS68_005476</name>
</gene>
<dbReference type="Pfam" id="PF26001">
    <property type="entry name" value="Pex8"/>
    <property type="match status" value="1"/>
</dbReference>
<evidence type="ECO:0008006" key="3">
    <source>
        <dbReference type="Google" id="ProtNLM"/>
    </source>
</evidence>
<name>A0A6H0XZB7_9PEZI</name>
<evidence type="ECO:0000313" key="2">
    <source>
        <dbReference type="Proteomes" id="UP000503462"/>
    </source>
</evidence>
<dbReference type="PANTHER" id="PTHR39214:SF1">
    <property type="entry name" value="MICROBODY (PEROXISOME) BIOGENESIS PROTEIN PEROXIN 8 (EUROFUNG)"/>
    <property type="match status" value="1"/>
</dbReference>
<dbReference type="InterPro" id="IPR055334">
    <property type="entry name" value="PEX8-like"/>
</dbReference>
<proteinExistence type="predicted"/>
<dbReference type="AlphaFoldDB" id="A0A6H0XZB7"/>
<reference evidence="1 2" key="1">
    <citation type="journal article" date="2016" name="Sci. Rep.">
        <title>Peltaster fructicola genome reveals evolution from an invasive phytopathogen to an ectophytic parasite.</title>
        <authorList>
            <person name="Xu C."/>
            <person name="Chen H."/>
            <person name="Gleason M.L."/>
            <person name="Xu J.R."/>
            <person name="Liu H."/>
            <person name="Zhang R."/>
            <person name="Sun G."/>
        </authorList>
    </citation>
    <scope>NUCLEOTIDE SEQUENCE [LARGE SCALE GENOMIC DNA]</scope>
    <source>
        <strain evidence="1 2">LNHT1506</strain>
    </source>
</reference>
<sequence>MPADRLLGTLLRALQPHSGPQDVNRLLGTSVSLLTTLNNPLNVVLLTSQVLSAPAIWSEPDLERSLKCMSVFHSASQALVKHERAKKSRSPDRDFAALQLERALPQDEWIRAVVKGADEHSPRWRHILVLAGMLLGFGPREDAVLSRAMRSTLEKSLTNAVNLACEETPEDDMLVLMRASFRAQAGLASPRLLGAIDQDVSLSTHNRLRWPEQSTSFQYVRTLLANPLVASLGSLARLIAHGIDQVQDPGTIMAVLDDLDDYSRILHQQWRQNKLSTVEVADEGMILDAETLHTTFPALWKLYRGIMFASTLILRAITGRLLGDKTLAQNSVAPDVAIQTLRVVRHTYFISARAGPSTFSQHKFVHLTAIDILATHPLLTRDFLYSIKPTDLGHLPQHPIDRNLDLFFLNTAEYFTPMADTDTAGTLFLPAATPYITSNGDANMLPVFEAAHSVILATFAAPQNADLANVHLPFYVGALFGVFPSSLPVRQFRYALNALMMISTPPSRLAAKQPMLSSTLLELLRERAERASTTPLPPHILGGNEAPQTVEAPPDASPGLSEQAVVVLTVIDTLTQLPLDLLDEWLPITADMINLVDDRFMREECKQHFWHILNDGGMDPQRSRVSHAWWSTAGGREAVLYGRDYPDPHMPEMSGALPEDPARL</sequence>
<dbReference type="OrthoDB" id="2357318at2759"/>
<dbReference type="EMBL" id="CP051142">
    <property type="protein sequence ID" value="QIW99958.1"/>
    <property type="molecule type" value="Genomic_DNA"/>
</dbReference>
<dbReference type="Proteomes" id="UP000503462">
    <property type="component" value="Chromosome 4"/>
</dbReference>
<protein>
    <recommendedName>
        <fullName evidence="3">Peroxisomal membrane protein PEX17</fullName>
    </recommendedName>
</protein>
<accession>A0A6H0XZB7</accession>
<evidence type="ECO:0000313" key="1">
    <source>
        <dbReference type="EMBL" id="QIW99958.1"/>
    </source>
</evidence>
<dbReference type="PANTHER" id="PTHR39214">
    <property type="entry name" value="MICROBODY (PEROXISOME) BIOGENESIS PROTEIN PEROXIN 8 (EUROFUNG)"/>
    <property type="match status" value="1"/>
</dbReference>